<keyword evidence="3 6" id="KW-0812">Transmembrane</keyword>
<feature type="transmembrane region" description="Helical" evidence="6">
    <location>
        <begin position="83"/>
        <end position="104"/>
    </location>
</feature>
<evidence type="ECO:0000313" key="7">
    <source>
        <dbReference type="EMBL" id="MBC8542407.1"/>
    </source>
</evidence>
<evidence type="ECO:0000256" key="6">
    <source>
        <dbReference type="SAM" id="Phobius"/>
    </source>
</evidence>
<dbReference type="InterPro" id="IPR002797">
    <property type="entry name" value="Polysacc_synth"/>
</dbReference>
<comment type="caution">
    <text evidence="7">The sequence shown here is derived from an EMBL/GenBank/DDBJ whole genome shotgun (WGS) entry which is preliminary data.</text>
</comment>
<organism evidence="7 8">
    <name type="scientific">Bianquea renquensis</name>
    <dbReference type="NCBI Taxonomy" id="2763661"/>
    <lineage>
        <taxon>Bacteria</taxon>
        <taxon>Bacillati</taxon>
        <taxon>Bacillota</taxon>
        <taxon>Clostridia</taxon>
        <taxon>Eubacteriales</taxon>
        <taxon>Bianqueaceae</taxon>
        <taxon>Bianquea</taxon>
    </lineage>
</organism>
<dbReference type="Pfam" id="PF01943">
    <property type="entry name" value="Polysacc_synt"/>
    <property type="match status" value="1"/>
</dbReference>
<dbReference type="EMBL" id="JACRSQ010000002">
    <property type="protein sequence ID" value="MBC8542407.1"/>
    <property type="molecule type" value="Genomic_DNA"/>
</dbReference>
<feature type="transmembrane region" description="Helical" evidence="6">
    <location>
        <begin position="110"/>
        <end position="129"/>
    </location>
</feature>
<feature type="transmembrane region" description="Helical" evidence="6">
    <location>
        <begin position="379"/>
        <end position="398"/>
    </location>
</feature>
<sequence>MSSIKHFFKSSIVYFIGNVLTKIMSFFLLPLYTYRISTEAMGYYDLSTSYLNILIPVICMEIWTSIMRYMFDYYEIRGKYKAIFNGLLIFGGSVVLYTLLFVVLGLTSDIQCLILIFFYGIFTMLQNIYTSIARGLEYNTTFVISGIVGSLVNFLSNIIMILGLNMTLNSLYIAMIIGLVVQILILEGRIHLFRHLSVQLFDWELLKSMLRYSIPLSVNSACFWFLTSYNRVGVSNELGLSANGIYSVAARFTSVLSLVSTCFNMAWQELVYAKGSDGDRASFYSEASDYYIQFLLIGIVLCIPVVKVVFPFMVAPEYEEAFTFIPLYLLATGASIFSSFIGNIFCAEKETKVILVSTLAGAVVNVGILHAFIGKIGIQAANVSLLCGFLVNIAFRIFFLRRSLAYHLKWGKIILPVLIFGVAWFLYLTQGTVVNILFAVIIVIVFAFLYRDIVVRLLKGLKSKAKNRTN</sequence>
<feature type="transmembrane region" description="Helical" evidence="6">
    <location>
        <begin position="433"/>
        <end position="450"/>
    </location>
</feature>
<keyword evidence="2" id="KW-1003">Cell membrane</keyword>
<feature type="transmembrane region" description="Helical" evidence="6">
    <location>
        <begin position="53"/>
        <end position="71"/>
    </location>
</feature>
<feature type="transmembrane region" description="Helical" evidence="6">
    <location>
        <begin position="410"/>
        <end position="427"/>
    </location>
</feature>
<evidence type="ECO:0000313" key="8">
    <source>
        <dbReference type="Proteomes" id="UP000657006"/>
    </source>
</evidence>
<keyword evidence="5 6" id="KW-0472">Membrane</keyword>
<reference evidence="7" key="1">
    <citation type="submission" date="2020-08" db="EMBL/GenBank/DDBJ databases">
        <title>Genome public.</title>
        <authorList>
            <person name="Liu C."/>
            <person name="Sun Q."/>
        </authorList>
    </citation>
    <scope>NUCLEOTIDE SEQUENCE</scope>
    <source>
        <strain evidence="7">NSJ-32</strain>
    </source>
</reference>
<feature type="transmembrane region" description="Helical" evidence="6">
    <location>
        <begin position="12"/>
        <end position="33"/>
    </location>
</feature>
<dbReference type="AlphaFoldDB" id="A0A926DRD3"/>
<feature type="transmembrane region" description="Helical" evidence="6">
    <location>
        <begin position="170"/>
        <end position="188"/>
    </location>
</feature>
<keyword evidence="4 6" id="KW-1133">Transmembrane helix</keyword>
<evidence type="ECO:0000256" key="3">
    <source>
        <dbReference type="ARBA" id="ARBA00022692"/>
    </source>
</evidence>
<evidence type="ECO:0000256" key="5">
    <source>
        <dbReference type="ARBA" id="ARBA00023136"/>
    </source>
</evidence>
<evidence type="ECO:0000256" key="1">
    <source>
        <dbReference type="ARBA" id="ARBA00004651"/>
    </source>
</evidence>
<gene>
    <name evidence="7" type="ORF">H8730_02450</name>
</gene>
<proteinExistence type="predicted"/>
<dbReference type="PANTHER" id="PTHR30250">
    <property type="entry name" value="PST FAMILY PREDICTED COLANIC ACID TRANSPORTER"/>
    <property type="match status" value="1"/>
</dbReference>
<feature type="transmembrane region" description="Helical" evidence="6">
    <location>
        <begin position="141"/>
        <end position="164"/>
    </location>
</feature>
<dbReference type="Proteomes" id="UP000657006">
    <property type="component" value="Unassembled WGS sequence"/>
</dbReference>
<feature type="transmembrane region" description="Helical" evidence="6">
    <location>
        <begin position="325"/>
        <end position="346"/>
    </location>
</feature>
<feature type="transmembrane region" description="Helical" evidence="6">
    <location>
        <begin position="353"/>
        <end position="373"/>
    </location>
</feature>
<comment type="subcellular location">
    <subcellularLocation>
        <location evidence="1">Cell membrane</location>
        <topology evidence="1">Multi-pass membrane protein</topology>
    </subcellularLocation>
</comment>
<dbReference type="InterPro" id="IPR050833">
    <property type="entry name" value="Poly_Biosynth_Transport"/>
</dbReference>
<dbReference type="RefSeq" id="WP_249289287.1">
    <property type="nucleotide sequence ID" value="NZ_JACRSQ010000002.1"/>
</dbReference>
<keyword evidence="8" id="KW-1185">Reference proteome</keyword>
<evidence type="ECO:0000256" key="2">
    <source>
        <dbReference type="ARBA" id="ARBA00022475"/>
    </source>
</evidence>
<name>A0A926DRD3_9FIRM</name>
<evidence type="ECO:0000256" key="4">
    <source>
        <dbReference type="ARBA" id="ARBA00022989"/>
    </source>
</evidence>
<feature type="transmembrane region" description="Helical" evidence="6">
    <location>
        <begin position="290"/>
        <end position="313"/>
    </location>
</feature>
<protein>
    <submittedName>
        <fullName evidence="7">Polysaccharide biosynthesis C-terminal domain-containing protein</fullName>
    </submittedName>
</protein>
<dbReference type="PANTHER" id="PTHR30250:SF11">
    <property type="entry name" value="O-ANTIGEN TRANSPORTER-RELATED"/>
    <property type="match status" value="1"/>
</dbReference>
<accession>A0A926DRD3</accession>
<dbReference type="GO" id="GO:0005886">
    <property type="term" value="C:plasma membrane"/>
    <property type="evidence" value="ECO:0007669"/>
    <property type="project" value="UniProtKB-SubCell"/>
</dbReference>